<evidence type="ECO:0000313" key="3">
    <source>
        <dbReference type="Proteomes" id="UP000444721"/>
    </source>
</evidence>
<comment type="caution">
    <text evidence="2">The sequence shown here is derived from an EMBL/GenBank/DDBJ whole genome shotgun (WGS) entry which is preliminary data.</text>
</comment>
<dbReference type="OMA" id="RALILCY"/>
<name>A0A6A5BUH8_NAEFO</name>
<evidence type="ECO:0000256" key="1">
    <source>
        <dbReference type="SAM" id="MobiDB-lite"/>
    </source>
</evidence>
<feature type="compositionally biased region" description="Polar residues" evidence="1">
    <location>
        <begin position="60"/>
        <end position="70"/>
    </location>
</feature>
<gene>
    <name evidence="2" type="ORF">FDP41_004280</name>
</gene>
<feature type="compositionally biased region" description="Polar residues" evidence="1">
    <location>
        <begin position="34"/>
        <end position="52"/>
    </location>
</feature>
<reference evidence="2 3" key="1">
    <citation type="journal article" date="2019" name="Sci. Rep.">
        <title>Nanopore sequencing improves the draft genome of the human pathogenic amoeba Naegleria fowleri.</title>
        <authorList>
            <person name="Liechti N."/>
            <person name="Schurch N."/>
            <person name="Bruggmann R."/>
            <person name="Wittwer M."/>
        </authorList>
    </citation>
    <scope>NUCLEOTIDE SEQUENCE [LARGE SCALE GENOMIC DNA]</scope>
    <source>
        <strain evidence="2 3">ATCC 30894</strain>
    </source>
</reference>
<organism evidence="2 3">
    <name type="scientific">Naegleria fowleri</name>
    <name type="common">Brain eating amoeba</name>
    <dbReference type="NCBI Taxonomy" id="5763"/>
    <lineage>
        <taxon>Eukaryota</taxon>
        <taxon>Discoba</taxon>
        <taxon>Heterolobosea</taxon>
        <taxon>Tetramitia</taxon>
        <taxon>Eutetramitia</taxon>
        <taxon>Vahlkampfiidae</taxon>
        <taxon>Naegleria</taxon>
    </lineage>
</organism>
<protein>
    <submittedName>
        <fullName evidence="2">Uncharacterized protein</fullName>
    </submittedName>
</protein>
<dbReference type="Proteomes" id="UP000444721">
    <property type="component" value="Unassembled WGS sequence"/>
</dbReference>
<dbReference type="VEuPathDB" id="AmoebaDB:NfTy_067930"/>
<dbReference type="VEuPathDB" id="AmoebaDB:FDP41_004280"/>
<feature type="region of interest" description="Disordered" evidence="1">
    <location>
        <begin position="34"/>
        <end position="76"/>
    </location>
</feature>
<keyword evidence="3" id="KW-1185">Reference proteome</keyword>
<dbReference type="EMBL" id="VFQX01000036">
    <property type="protein sequence ID" value="KAF0976985.1"/>
    <property type="molecule type" value="Genomic_DNA"/>
</dbReference>
<accession>A0A6A5BUH8</accession>
<evidence type="ECO:0000313" key="2">
    <source>
        <dbReference type="EMBL" id="KAF0976985.1"/>
    </source>
</evidence>
<proteinExistence type="predicted"/>
<dbReference type="RefSeq" id="XP_044561698.1">
    <property type="nucleotide sequence ID" value="XM_044707678.1"/>
</dbReference>
<dbReference type="OrthoDB" id="10409957at2759"/>
<dbReference type="GeneID" id="68111498"/>
<dbReference type="VEuPathDB" id="AmoebaDB:NF0097430"/>
<sequence length="671" mass="78363">MNKHHHQHRYNHHSSGSVRNFHTCCFRADSEVSNGNVEKPISTTTSENNNLKLSDDENTDTNNLNHSAPNPIQVLRDPSLSSNLKDFILDTVTIVQRKHQPSKHDDKINPSKSNPNLGEARHQLESVRDRLREKFGNTNLQGHTTTKNNQGLSNSIDPENFLEETILKNVQFMQAIKKYDEEVAKNDEKLPLYGPKYTFEKFLQKQFKPRRRLALSTILSYFVKYPEITRSSQFYTKFLEVIAMKLRFSKKMSLETIDKIFEKIPPVDVSPATYRALILCYANKGKMDAIPALLDKMDSLLEKGFFRATKVPLKLAKETYYNGQLPKPQTTTESADGEEGNELLQELFQLEMLKLKITFEAFAHNKDFSALEKLIKMKRPEWLSNYRCVSTYIRMVNDALEFYLINNDLLHAKQLVDLFYRYDLPRSNGREQQFQLNLSPEGVVGNPTLLMKEKPTRIDEYGRFFNLQLWLYKELAESKLNDKFQENPDSGMKNRELMPAQKLFDMTIAEMKKEGIIFTREIYQTICTYNYRQQAYERCVFFFEDALRHGIIPGKRSFIYAEESYLMLNDIKKAMQCHQLRDVYCRLGEVSNDVSVQGAAACLDFLYNYKDKKTIQGQVRKRIEEKLRQQKEEKLEVDGTIEKPILKAEPKPKPKDRYTLTELFLRLTKKQ</sequence>
<dbReference type="AlphaFoldDB" id="A0A6A5BUH8"/>
<feature type="region of interest" description="Disordered" evidence="1">
    <location>
        <begin position="98"/>
        <end position="120"/>
    </location>
</feature>